<name>A0A9P6DGX6_PLEER</name>
<organism evidence="1 2">
    <name type="scientific">Pleurotus eryngii</name>
    <name type="common">Boletus of the steppes</name>
    <dbReference type="NCBI Taxonomy" id="5323"/>
    <lineage>
        <taxon>Eukaryota</taxon>
        <taxon>Fungi</taxon>
        <taxon>Dikarya</taxon>
        <taxon>Basidiomycota</taxon>
        <taxon>Agaricomycotina</taxon>
        <taxon>Agaricomycetes</taxon>
        <taxon>Agaricomycetidae</taxon>
        <taxon>Agaricales</taxon>
        <taxon>Pleurotineae</taxon>
        <taxon>Pleurotaceae</taxon>
        <taxon>Pleurotus</taxon>
    </lineage>
</organism>
<keyword evidence="2" id="KW-1185">Reference proteome</keyword>
<dbReference type="AlphaFoldDB" id="A0A9P6DGX6"/>
<gene>
    <name evidence="1" type="ORF">BDN71DRAFT_1505014</name>
</gene>
<evidence type="ECO:0000313" key="1">
    <source>
        <dbReference type="EMBL" id="KAF9497274.1"/>
    </source>
</evidence>
<protein>
    <submittedName>
        <fullName evidence="1">Uncharacterized protein</fullName>
    </submittedName>
</protein>
<reference evidence="1" key="1">
    <citation type="submission" date="2020-11" db="EMBL/GenBank/DDBJ databases">
        <authorList>
            <consortium name="DOE Joint Genome Institute"/>
            <person name="Ahrendt S."/>
            <person name="Riley R."/>
            <person name="Andreopoulos W."/>
            <person name="Labutti K."/>
            <person name="Pangilinan J."/>
            <person name="Ruiz-Duenas F.J."/>
            <person name="Barrasa J.M."/>
            <person name="Sanchez-Garcia M."/>
            <person name="Camarero S."/>
            <person name="Miyauchi S."/>
            <person name="Serrano A."/>
            <person name="Linde D."/>
            <person name="Babiker R."/>
            <person name="Drula E."/>
            <person name="Ayuso-Fernandez I."/>
            <person name="Pacheco R."/>
            <person name="Padilla G."/>
            <person name="Ferreira P."/>
            <person name="Barriuso J."/>
            <person name="Kellner H."/>
            <person name="Castanera R."/>
            <person name="Alfaro M."/>
            <person name="Ramirez L."/>
            <person name="Pisabarro A.G."/>
            <person name="Kuo A."/>
            <person name="Tritt A."/>
            <person name="Lipzen A."/>
            <person name="He G."/>
            <person name="Yan M."/>
            <person name="Ng V."/>
            <person name="Cullen D."/>
            <person name="Martin F."/>
            <person name="Rosso M.-N."/>
            <person name="Henrissat B."/>
            <person name="Hibbett D."/>
            <person name="Martinez A.T."/>
            <person name="Grigoriev I.V."/>
        </authorList>
    </citation>
    <scope>NUCLEOTIDE SEQUENCE</scope>
    <source>
        <strain evidence="1">ATCC 90797</strain>
    </source>
</reference>
<evidence type="ECO:0000313" key="2">
    <source>
        <dbReference type="Proteomes" id="UP000807025"/>
    </source>
</evidence>
<dbReference type="EMBL" id="MU154545">
    <property type="protein sequence ID" value="KAF9497274.1"/>
    <property type="molecule type" value="Genomic_DNA"/>
</dbReference>
<proteinExistence type="predicted"/>
<dbReference type="Proteomes" id="UP000807025">
    <property type="component" value="Unassembled WGS sequence"/>
</dbReference>
<sequence length="155" mass="17064">MTKGSTAVPSSLADTPIPSISSTPSLRSLVWDRSSSLSFLLRVELENLFVGMAQALGIYVEPLHASVAQWHTVPELGGADDPLNTFRGLAGQLPNQDKEISTLLHNVLLRWQYPHRLSLWESLVQQPLSFSMKEFMLNATDIKKMGTGLDATFAI</sequence>
<comment type="caution">
    <text evidence="1">The sequence shown here is derived from an EMBL/GenBank/DDBJ whole genome shotgun (WGS) entry which is preliminary data.</text>
</comment>
<accession>A0A9P6DGX6</accession>
<dbReference type="OrthoDB" id="3068921at2759"/>